<dbReference type="PROSITE" id="PS50011">
    <property type="entry name" value="PROTEIN_KINASE_DOM"/>
    <property type="match status" value="1"/>
</dbReference>
<organism evidence="3 4">
    <name type="scientific">Ephemerocybe angulata</name>
    <dbReference type="NCBI Taxonomy" id="980116"/>
    <lineage>
        <taxon>Eukaryota</taxon>
        <taxon>Fungi</taxon>
        <taxon>Dikarya</taxon>
        <taxon>Basidiomycota</taxon>
        <taxon>Agaricomycotina</taxon>
        <taxon>Agaricomycetes</taxon>
        <taxon>Agaricomycetidae</taxon>
        <taxon>Agaricales</taxon>
        <taxon>Agaricineae</taxon>
        <taxon>Psathyrellaceae</taxon>
        <taxon>Ephemerocybe</taxon>
    </lineage>
</organism>
<dbReference type="GO" id="GO:0005524">
    <property type="term" value="F:ATP binding"/>
    <property type="evidence" value="ECO:0007669"/>
    <property type="project" value="InterPro"/>
</dbReference>
<comment type="caution">
    <text evidence="3">The sequence shown here is derived from an EMBL/GenBank/DDBJ whole genome shotgun (WGS) entry which is preliminary data.</text>
</comment>
<sequence length="349" mass="39343">MNAVATNATVGTEITRPSEKDLLSGILAEEAFEDIDCSVRQKAIRQDNKAYKAQRPLARGYPVFILLSKYEPISITTAMTEIELLNAFLALIYCHAILWSIGIEHGDISEGNLMFDDVNKKPKLCDFDLSHVRGRDHPSGYSNTGTWAFMAMELLTIDAMNGEVARLYRHDFESFIAVLIWVVFRYRDGKLVSDPPLWLVEWAQLNRYICCAANRKHTFDHIRKGSLAGPTSLSPAMWKVIRGAVTDLQRCINRCEGLAIDIRMMEWAARNRGPDEGEPRTVNKRRKPAPEGHSLAKLKEELKGYDGLVFLDKVLDMWLLSFDGSHGSLFAELLDTHIEDLKTPTGSQS</sequence>
<dbReference type="AlphaFoldDB" id="A0A8H6LXU8"/>
<feature type="domain" description="Protein kinase" evidence="2">
    <location>
        <begin position="1"/>
        <end position="268"/>
    </location>
</feature>
<dbReference type="SUPFAM" id="SSF56112">
    <property type="entry name" value="Protein kinase-like (PK-like)"/>
    <property type="match status" value="1"/>
</dbReference>
<dbReference type="InterPro" id="IPR040976">
    <property type="entry name" value="Pkinase_fungal"/>
</dbReference>
<evidence type="ECO:0000259" key="2">
    <source>
        <dbReference type="PROSITE" id="PS50011"/>
    </source>
</evidence>
<name>A0A8H6LXU8_9AGAR</name>
<feature type="region of interest" description="Disordered" evidence="1">
    <location>
        <begin position="271"/>
        <end position="293"/>
    </location>
</feature>
<evidence type="ECO:0000313" key="4">
    <source>
        <dbReference type="Proteomes" id="UP000521943"/>
    </source>
</evidence>
<dbReference type="Pfam" id="PF17667">
    <property type="entry name" value="Pkinase_fungal"/>
    <property type="match status" value="1"/>
</dbReference>
<reference evidence="3 4" key="1">
    <citation type="submission" date="2020-07" db="EMBL/GenBank/DDBJ databases">
        <title>Comparative genomics of pyrophilous fungi reveals a link between fire events and developmental genes.</title>
        <authorList>
            <consortium name="DOE Joint Genome Institute"/>
            <person name="Steindorff A.S."/>
            <person name="Carver A."/>
            <person name="Calhoun S."/>
            <person name="Stillman K."/>
            <person name="Liu H."/>
            <person name="Lipzen A."/>
            <person name="Pangilinan J."/>
            <person name="Labutti K."/>
            <person name="Bruns T.D."/>
            <person name="Grigoriev I.V."/>
        </authorList>
    </citation>
    <scope>NUCLEOTIDE SEQUENCE [LARGE SCALE GENOMIC DNA]</scope>
    <source>
        <strain evidence="3 4">CBS 144469</strain>
    </source>
</reference>
<gene>
    <name evidence="3" type="ORF">DFP72DRAFT_67535</name>
</gene>
<keyword evidence="4" id="KW-1185">Reference proteome</keyword>
<dbReference type="Gene3D" id="1.10.510.10">
    <property type="entry name" value="Transferase(Phosphotransferase) domain 1"/>
    <property type="match status" value="1"/>
</dbReference>
<dbReference type="GO" id="GO:0004672">
    <property type="term" value="F:protein kinase activity"/>
    <property type="evidence" value="ECO:0007669"/>
    <property type="project" value="InterPro"/>
</dbReference>
<dbReference type="Proteomes" id="UP000521943">
    <property type="component" value="Unassembled WGS sequence"/>
</dbReference>
<evidence type="ECO:0000313" key="3">
    <source>
        <dbReference type="EMBL" id="KAF6744602.1"/>
    </source>
</evidence>
<dbReference type="InterPro" id="IPR000719">
    <property type="entry name" value="Prot_kinase_dom"/>
</dbReference>
<dbReference type="EMBL" id="JACGCI010000117">
    <property type="protein sequence ID" value="KAF6744602.1"/>
    <property type="molecule type" value="Genomic_DNA"/>
</dbReference>
<dbReference type="PANTHER" id="PTHR38248:SF2">
    <property type="entry name" value="FUNK1 11"/>
    <property type="match status" value="1"/>
</dbReference>
<evidence type="ECO:0000256" key="1">
    <source>
        <dbReference type="SAM" id="MobiDB-lite"/>
    </source>
</evidence>
<feature type="compositionally biased region" description="Basic and acidic residues" evidence="1">
    <location>
        <begin position="272"/>
        <end position="281"/>
    </location>
</feature>
<protein>
    <recommendedName>
        <fullName evidence="2">Protein kinase domain-containing protein</fullName>
    </recommendedName>
</protein>
<proteinExistence type="predicted"/>
<dbReference type="PANTHER" id="PTHR38248">
    <property type="entry name" value="FUNK1 6"/>
    <property type="match status" value="1"/>
</dbReference>
<dbReference type="OrthoDB" id="5569250at2759"/>
<dbReference type="InterPro" id="IPR011009">
    <property type="entry name" value="Kinase-like_dom_sf"/>
</dbReference>
<accession>A0A8H6LXU8</accession>